<comment type="caution">
    <text evidence="3">The sequence shown here is derived from an EMBL/GenBank/DDBJ whole genome shotgun (WGS) entry which is preliminary data.</text>
</comment>
<organism evidence="3 4">
    <name type="scientific">Peribacillus glennii</name>
    <dbReference type="NCBI Taxonomy" id="2303991"/>
    <lineage>
        <taxon>Bacteria</taxon>
        <taxon>Bacillati</taxon>
        <taxon>Bacillota</taxon>
        <taxon>Bacilli</taxon>
        <taxon>Bacillales</taxon>
        <taxon>Bacillaceae</taxon>
        <taxon>Peribacillus</taxon>
    </lineage>
</organism>
<evidence type="ECO:0000313" key="4">
    <source>
        <dbReference type="Proteomes" id="UP000262939"/>
    </source>
</evidence>
<dbReference type="AlphaFoldDB" id="A0A372LHU5"/>
<accession>A0A372LHU5</accession>
<evidence type="ECO:0000313" key="3">
    <source>
        <dbReference type="EMBL" id="RFU65877.1"/>
    </source>
</evidence>
<keyword evidence="4" id="KW-1185">Reference proteome</keyword>
<protein>
    <recommendedName>
        <fullName evidence="5">Fimbrial protein</fullName>
    </recommendedName>
</protein>
<dbReference type="RefSeq" id="WP_117322047.1">
    <property type="nucleotide sequence ID" value="NZ_QVTD01000003.1"/>
</dbReference>
<feature type="transmembrane region" description="Helical" evidence="2">
    <location>
        <begin position="16"/>
        <end position="38"/>
    </location>
</feature>
<keyword evidence="1" id="KW-0175">Coiled coil</keyword>
<evidence type="ECO:0000256" key="1">
    <source>
        <dbReference type="SAM" id="Coils"/>
    </source>
</evidence>
<reference evidence="3 4" key="1">
    <citation type="submission" date="2018-08" db="EMBL/GenBank/DDBJ databases">
        <title>Bacillus chawlae sp. nov., Bacillus glennii sp. nov., and Bacillus saganii sp. nov. Isolated from the Vehicle Assembly Building at Kennedy Space Center where the Viking Spacecraft were Assembled.</title>
        <authorList>
            <person name="Seuylemezian A."/>
            <person name="Vaishampayan P."/>
        </authorList>
    </citation>
    <scope>NUCLEOTIDE SEQUENCE [LARGE SCALE GENOMIC DNA]</scope>
    <source>
        <strain evidence="3 4">V44-8</strain>
    </source>
</reference>
<sequence>MLAEINLLPKKEPKKYSLLFITILFLLLSVVSGVFFYYQYKAESEKLDFLQTQIEKTKELAAAEQQKIAVVENSNSAAELEKMVNWTKKYPIETVKVLRHIISLLPDRGFIQNFEYSETGSLKLMVQFDTSRESSYFLKELTESKWVMEAKLLNLTAESVGDVPENAPAAVGEEGPGQAETVDGEQEIQLGNAPFIPRYVGGYEIKLNTAELKKTEEDKTPAEGVKPE</sequence>
<keyword evidence="2" id="KW-0812">Transmembrane</keyword>
<dbReference type="OrthoDB" id="2971140at2"/>
<keyword evidence="2" id="KW-0472">Membrane</keyword>
<evidence type="ECO:0008006" key="5">
    <source>
        <dbReference type="Google" id="ProtNLM"/>
    </source>
</evidence>
<dbReference type="EMBL" id="QVTD01000003">
    <property type="protein sequence ID" value="RFU65877.1"/>
    <property type="molecule type" value="Genomic_DNA"/>
</dbReference>
<feature type="coiled-coil region" evidence="1">
    <location>
        <begin position="40"/>
        <end position="74"/>
    </location>
</feature>
<evidence type="ECO:0000256" key="2">
    <source>
        <dbReference type="SAM" id="Phobius"/>
    </source>
</evidence>
<proteinExistence type="predicted"/>
<name>A0A372LHU5_9BACI</name>
<dbReference type="Proteomes" id="UP000262939">
    <property type="component" value="Unassembled WGS sequence"/>
</dbReference>
<gene>
    <name evidence="3" type="ORF">D0466_08425</name>
</gene>
<keyword evidence="2" id="KW-1133">Transmembrane helix</keyword>